<dbReference type="InterPro" id="IPR002730">
    <property type="entry name" value="Rpp29/RNP1"/>
</dbReference>
<dbReference type="Pfam" id="PF01868">
    <property type="entry name" value="RNase_P-MRP_p29"/>
    <property type="match status" value="1"/>
</dbReference>
<evidence type="ECO:0000256" key="2">
    <source>
        <dbReference type="ARBA" id="ARBA00006181"/>
    </source>
</evidence>
<evidence type="ECO:0000256" key="1">
    <source>
        <dbReference type="ARBA" id="ARBA00004123"/>
    </source>
</evidence>
<feature type="region of interest" description="Disordered" evidence="4">
    <location>
        <begin position="1"/>
        <end position="20"/>
    </location>
</feature>
<dbReference type="PANTHER" id="PTHR13348:SF0">
    <property type="entry name" value="RIBONUCLEASE P PROTEIN SUBUNIT P29"/>
    <property type="match status" value="1"/>
</dbReference>
<comment type="subcellular location">
    <subcellularLocation>
        <location evidence="1">Nucleus</location>
    </subcellularLocation>
</comment>
<dbReference type="Gene3D" id="2.30.30.210">
    <property type="entry name" value="Ribonuclease P/MRP, subunit p29"/>
    <property type="match status" value="1"/>
</dbReference>
<comment type="similarity">
    <text evidence="2">Belongs to the eukaryotic/archaeal RNase P protein component 1 family.</text>
</comment>
<evidence type="ECO:0000256" key="4">
    <source>
        <dbReference type="SAM" id="MobiDB-lite"/>
    </source>
</evidence>
<organism evidence="5 6">
    <name type="scientific">Clathrus columnatus</name>
    <dbReference type="NCBI Taxonomy" id="1419009"/>
    <lineage>
        <taxon>Eukaryota</taxon>
        <taxon>Fungi</taxon>
        <taxon>Dikarya</taxon>
        <taxon>Basidiomycota</taxon>
        <taxon>Agaricomycotina</taxon>
        <taxon>Agaricomycetes</taxon>
        <taxon>Phallomycetidae</taxon>
        <taxon>Phallales</taxon>
        <taxon>Clathraceae</taxon>
        <taxon>Clathrus</taxon>
    </lineage>
</organism>
<keyword evidence="6" id="KW-1185">Reference proteome</keyword>
<keyword evidence="3" id="KW-0539">Nucleus</keyword>
<proteinExistence type="inferred from homology"/>
<dbReference type="PANTHER" id="PTHR13348">
    <property type="entry name" value="RIBONUCLEASE P SUBUNIT P29"/>
    <property type="match status" value="1"/>
</dbReference>
<dbReference type="SUPFAM" id="SSF101744">
    <property type="entry name" value="Rof/RNase P subunit-like"/>
    <property type="match status" value="1"/>
</dbReference>
<dbReference type="InterPro" id="IPR016848">
    <property type="entry name" value="RNase_P/MRP_Rpp29-subunit"/>
</dbReference>
<dbReference type="SMART" id="SM00538">
    <property type="entry name" value="POP4"/>
    <property type="match status" value="1"/>
</dbReference>
<dbReference type="InterPro" id="IPR036980">
    <property type="entry name" value="RNase_P/MRP_Rpp29_sf"/>
</dbReference>
<evidence type="ECO:0000313" key="6">
    <source>
        <dbReference type="Proteomes" id="UP001050691"/>
    </source>
</evidence>
<dbReference type="AlphaFoldDB" id="A0AAV5A3W1"/>
<evidence type="ECO:0000256" key="3">
    <source>
        <dbReference type="PIRNR" id="PIRNR027081"/>
    </source>
</evidence>
<dbReference type="InterPro" id="IPR023534">
    <property type="entry name" value="Rof/RNase_P-like"/>
</dbReference>
<dbReference type="GO" id="GO:0001682">
    <property type="term" value="P:tRNA 5'-leader removal"/>
    <property type="evidence" value="ECO:0007669"/>
    <property type="project" value="InterPro"/>
</dbReference>
<keyword evidence="3" id="KW-0819">tRNA processing</keyword>
<dbReference type="PIRSF" id="PIRSF027081">
    <property type="entry name" value="RNase_P/MRP_p29_subunit"/>
    <property type="match status" value="1"/>
</dbReference>
<feature type="compositionally biased region" description="Polar residues" evidence="4">
    <location>
        <begin position="1"/>
        <end position="10"/>
    </location>
</feature>
<dbReference type="GO" id="GO:0006364">
    <property type="term" value="P:rRNA processing"/>
    <property type="evidence" value="ECO:0007669"/>
    <property type="project" value="TreeGrafter"/>
</dbReference>
<comment type="caution">
    <text evidence="5">The sequence shown here is derived from an EMBL/GenBank/DDBJ whole genome shotgun (WGS) entry which is preliminary data.</text>
</comment>
<dbReference type="GO" id="GO:0030677">
    <property type="term" value="C:ribonuclease P complex"/>
    <property type="evidence" value="ECO:0007669"/>
    <property type="project" value="InterPro"/>
</dbReference>
<reference evidence="5" key="1">
    <citation type="submission" date="2021-10" db="EMBL/GenBank/DDBJ databases">
        <title>De novo Genome Assembly of Clathrus columnatus (Basidiomycota, Fungi) Using Illumina and Nanopore Sequence Data.</title>
        <authorList>
            <person name="Ogiso-Tanaka E."/>
            <person name="Itagaki H."/>
            <person name="Hosoya T."/>
            <person name="Hosaka K."/>
        </authorList>
    </citation>
    <scope>NUCLEOTIDE SEQUENCE</scope>
    <source>
        <strain evidence="5">MO-923</strain>
    </source>
</reference>
<sequence>MALASTSSVDPYQELPQVSKSKREHIKFTTSAPFTPTFVQSIISDASSDVNAIYANRVKNRQLSLHNPAKKSRAKELADQRKARQALDKARRKSRVMSRKEAAATGVWKLRPEERSYDLFLPLNNLWKGYIAELLGLAPRPPQPMQEPVVPNVQNMQAKLVKADFHGSILSVRNANNSSLIGVGGIVIQETENTFKVITPQNKLKVIPKLNSTFVFRIPLYASPKGSAIEDNSESDPVLEFELSSDRATRKFKHKLIQ</sequence>
<dbReference type="GO" id="GO:0005634">
    <property type="term" value="C:nucleus"/>
    <property type="evidence" value="ECO:0007669"/>
    <property type="project" value="UniProtKB-SubCell"/>
</dbReference>
<dbReference type="Proteomes" id="UP001050691">
    <property type="component" value="Unassembled WGS sequence"/>
</dbReference>
<evidence type="ECO:0000313" key="5">
    <source>
        <dbReference type="EMBL" id="GJJ08302.1"/>
    </source>
</evidence>
<protein>
    <recommendedName>
        <fullName evidence="3">Ribonuclease P protein subunit</fullName>
    </recommendedName>
</protein>
<dbReference type="GO" id="GO:0000172">
    <property type="term" value="C:ribonuclease MRP complex"/>
    <property type="evidence" value="ECO:0007669"/>
    <property type="project" value="InterPro"/>
</dbReference>
<accession>A0AAV5A3W1</accession>
<dbReference type="GO" id="GO:0033204">
    <property type="term" value="F:ribonuclease P RNA binding"/>
    <property type="evidence" value="ECO:0007669"/>
    <property type="project" value="InterPro"/>
</dbReference>
<name>A0AAV5A3W1_9AGAM</name>
<gene>
    <name evidence="5" type="ORF">Clacol_002513</name>
</gene>
<dbReference type="EMBL" id="BPWL01000003">
    <property type="protein sequence ID" value="GJJ08302.1"/>
    <property type="molecule type" value="Genomic_DNA"/>
</dbReference>